<dbReference type="InterPro" id="IPR001036">
    <property type="entry name" value="Acrflvin-R"/>
</dbReference>
<feature type="transmembrane region" description="Helical" evidence="1">
    <location>
        <begin position="426"/>
        <end position="450"/>
    </location>
</feature>
<accession>A0ABW7F3Y4</accession>
<dbReference type="Proteomes" id="UP001606210">
    <property type="component" value="Unassembled WGS sequence"/>
</dbReference>
<keyword evidence="3" id="KW-1185">Reference proteome</keyword>
<feature type="transmembrane region" description="Helical" evidence="1">
    <location>
        <begin position="976"/>
        <end position="1003"/>
    </location>
</feature>
<proteinExistence type="predicted"/>
<feature type="transmembrane region" description="Helical" evidence="1">
    <location>
        <begin position="952"/>
        <end position="970"/>
    </location>
</feature>
<dbReference type="Gene3D" id="3.30.70.1440">
    <property type="entry name" value="Multidrug efflux transporter AcrB pore domain"/>
    <property type="match status" value="1"/>
</dbReference>
<feature type="transmembrane region" description="Helical" evidence="1">
    <location>
        <begin position="875"/>
        <end position="897"/>
    </location>
</feature>
<dbReference type="PANTHER" id="PTHR32063">
    <property type="match status" value="1"/>
</dbReference>
<dbReference type="Gene3D" id="3.30.70.1320">
    <property type="entry name" value="Multidrug efflux transporter AcrB pore domain like"/>
    <property type="match status" value="1"/>
</dbReference>
<feature type="transmembrane region" description="Helical" evidence="1">
    <location>
        <begin position="359"/>
        <end position="379"/>
    </location>
</feature>
<feature type="transmembrane region" description="Helical" evidence="1">
    <location>
        <begin position="903"/>
        <end position="924"/>
    </location>
</feature>
<dbReference type="SUPFAM" id="SSF82693">
    <property type="entry name" value="Multidrug efflux transporter AcrB pore domain, PN1, PN2, PC1 and PC2 subdomains"/>
    <property type="match status" value="2"/>
</dbReference>
<dbReference type="PANTHER" id="PTHR32063:SF0">
    <property type="entry name" value="SWARMING MOTILITY PROTEIN SWRC"/>
    <property type="match status" value="1"/>
</dbReference>
<dbReference type="Gene3D" id="3.30.2090.10">
    <property type="entry name" value="Multidrug efflux transporter AcrB TolC docking domain, DN and DC subdomains"/>
    <property type="match status" value="2"/>
</dbReference>
<feature type="transmembrane region" description="Helical" evidence="1">
    <location>
        <begin position="1024"/>
        <end position="1048"/>
    </location>
</feature>
<feature type="transmembrane region" description="Helical" evidence="1">
    <location>
        <begin position="12"/>
        <end position="29"/>
    </location>
</feature>
<dbReference type="Gene3D" id="1.20.1640.10">
    <property type="entry name" value="Multidrug efflux transporter AcrB transmembrane domain"/>
    <property type="match status" value="2"/>
</dbReference>
<sequence>MFLSNFSINKPVATVVLVIGLMLVGLLALSKLKVNQFPEVEPPVLVINIPYPGASPETVEREVVNRIEKALQSISGVDQSNSTSREGSATIVLVFDFSKNMIEAADEVRNAIASVRYKLPTEIREPIINRADPGAQPILQLSLSSTTLTHAQLSRLAEDQLAERFRGITGVAVVNVNGALRRELSILLRAEKLREFGVSVTEVTNAVRAQNTTAPVGKVRGELEDQSIRLLGRLESPAEFEQMIIKRSAGTVIRLGQVAEVKDGFAEMSGYSLRNGRPNVGISITRSRDSSTVSVANDARKLVKEVEKELPKGTTLEITQDGGEDAENSLYNVMHALVFGAGLTIFVVYAFLNSWRSTLITALSLPTSVLAAFIAVWLLGFSLNFMSLLGLSLAIGVLIDDAIVVRENIVRHMERGSDRVTAAREGTAEIGLAVAATTFAIVAVFVPVAFMGNGPGQWFKPFALTVVASVIVSLLISFTLDPMLSAYWGDPPGYHEQPKKGISKLLHRFNVWFDSISDGYGHVIAWALHHRRWMAAFAVLSFVGAIGLQIKFGGSSFLPQADAGFLVIDVRAPASSSLEYSKLKLDAAAALASTMPETKATTAYPNAAGGRIYVDIGKSTDRQRSATDVAKILRERVGRLVGAEYVVLDDLNNGAQKPVQIRFYGADSRKLQEITQQFVTTLRGVKGAVDVGYSEQDPQNELQIELDRSLANQMGISVNDAAQALRVAFAGVEVGDWIDPTGEARDVAVRLHPADRVDAANIERLPITVTGTNRMVPLDQIATVTMGKGPGQIQHGNGKRTITVSANAQGRSPGEITAEAQKLAKAINFPPGFGIELAGSARDQEVVFTAMITALLSGIALMYFVLVIQFNSFTAPLGVMLSLPLSLIGVVLALIMTGGTLNLMSLIGVIMLMGLVAKNAILLLDATRQEERAGIDREEALMHAGRKRFRPILMTTLALIAGMLPVAIGIGEGGEFYRPMAVAIIGGTITSTVLTLLVVPSFYDSIEIARDRAIAKFHRREPRFTVVGAFVMTLVEAVLTLVLVRFVFRMVMRVVRRPATLLQWLTLGFAFKAPAQG</sequence>
<feature type="transmembrane region" description="Helical" evidence="1">
    <location>
        <begin position="846"/>
        <end position="868"/>
    </location>
</feature>
<evidence type="ECO:0000313" key="2">
    <source>
        <dbReference type="EMBL" id="MFG6431344.1"/>
    </source>
</evidence>
<feature type="transmembrane region" description="Helical" evidence="1">
    <location>
        <begin position="533"/>
        <end position="550"/>
    </location>
</feature>
<dbReference type="InterPro" id="IPR027463">
    <property type="entry name" value="AcrB_DN_DC_subdom"/>
</dbReference>
<keyword evidence="1" id="KW-0472">Membrane</keyword>
<feature type="transmembrane region" description="Helical" evidence="1">
    <location>
        <begin position="462"/>
        <end position="480"/>
    </location>
</feature>
<feature type="transmembrane region" description="Helical" evidence="1">
    <location>
        <begin position="333"/>
        <end position="352"/>
    </location>
</feature>
<evidence type="ECO:0000313" key="3">
    <source>
        <dbReference type="Proteomes" id="UP001606210"/>
    </source>
</evidence>
<name>A0ABW7F3Y4_9BURK</name>
<feature type="transmembrane region" description="Helical" evidence="1">
    <location>
        <begin position="385"/>
        <end position="405"/>
    </location>
</feature>
<organism evidence="2 3">
    <name type="scientific">Pelomonas parva</name>
    <dbReference type="NCBI Taxonomy" id="3299032"/>
    <lineage>
        <taxon>Bacteria</taxon>
        <taxon>Pseudomonadati</taxon>
        <taxon>Pseudomonadota</taxon>
        <taxon>Betaproteobacteria</taxon>
        <taxon>Burkholderiales</taxon>
        <taxon>Sphaerotilaceae</taxon>
        <taxon>Roseateles</taxon>
    </lineage>
</organism>
<evidence type="ECO:0000256" key="1">
    <source>
        <dbReference type="SAM" id="Phobius"/>
    </source>
</evidence>
<dbReference type="Gene3D" id="3.30.70.1430">
    <property type="entry name" value="Multidrug efflux transporter AcrB pore domain"/>
    <property type="match status" value="2"/>
</dbReference>
<dbReference type="SUPFAM" id="SSF82714">
    <property type="entry name" value="Multidrug efflux transporter AcrB TolC docking domain, DN and DC subdomains"/>
    <property type="match status" value="2"/>
</dbReference>
<gene>
    <name evidence="2" type="ORF">ACG00Y_15550</name>
</gene>
<dbReference type="Pfam" id="PF00873">
    <property type="entry name" value="ACR_tran"/>
    <property type="match status" value="1"/>
</dbReference>
<keyword evidence="1" id="KW-0812">Transmembrane</keyword>
<dbReference type="RefSeq" id="WP_394480333.1">
    <property type="nucleotide sequence ID" value="NZ_JBIGHV010000005.1"/>
</dbReference>
<keyword evidence="1" id="KW-1133">Transmembrane helix</keyword>
<comment type="caution">
    <text evidence="2">The sequence shown here is derived from an EMBL/GenBank/DDBJ whole genome shotgun (WGS) entry which is preliminary data.</text>
</comment>
<reference evidence="2 3" key="1">
    <citation type="submission" date="2024-08" db="EMBL/GenBank/DDBJ databases">
        <authorList>
            <person name="Lu H."/>
        </authorList>
    </citation>
    <scope>NUCLEOTIDE SEQUENCE [LARGE SCALE GENOMIC DNA]</scope>
    <source>
        <strain evidence="2 3">LYH14W</strain>
    </source>
</reference>
<protein>
    <submittedName>
        <fullName evidence="2">Efflux RND transporter permease subunit</fullName>
    </submittedName>
</protein>
<dbReference type="PRINTS" id="PR00702">
    <property type="entry name" value="ACRIFLAVINRP"/>
</dbReference>
<dbReference type="SUPFAM" id="SSF82866">
    <property type="entry name" value="Multidrug efflux transporter AcrB transmembrane domain"/>
    <property type="match status" value="2"/>
</dbReference>
<dbReference type="EMBL" id="JBIGHV010000005">
    <property type="protein sequence ID" value="MFG6431344.1"/>
    <property type="molecule type" value="Genomic_DNA"/>
</dbReference>